<evidence type="ECO:0000313" key="7">
    <source>
        <dbReference type="EMBL" id="MCM1981856.1"/>
    </source>
</evidence>
<sequence>METNRPPYFQWWSQLSVPSRMLLVGLIAPILVLNFWAMGMIANFFGVLITIVVVASLLAFLLNYPVSWLSKKGLPRDPVSIIVFLLTLSILLGVGISLFPVAFSQAQQLVARLPELIDSGQQQILLLNEQAESRGFNLNLDMLAEEAFKRIEGQIQSLAKSAVNITVDAVSSLLDIVVTGLVTIIMTYYLLQHGDELWESVLEWLPAEKQDPVANTLRLSFQNYFIGQLIISISMSSALVPLFLVMQVPFGVLFGLTIGTLALIPFGGTVGILLVTLLVALQNFWLGLKVLAAAVIVQQIVDNLLAPRVLGSVVGLNPVWVFISVLIGAKVGGLVGVAIAVPIAAVLKTALMAVQSQILADRERLARMAEVPSEKSVEVVTSNS</sequence>
<evidence type="ECO:0000256" key="2">
    <source>
        <dbReference type="ARBA" id="ARBA00009773"/>
    </source>
</evidence>
<dbReference type="PANTHER" id="PTHR21716">
    <property type="entry name" value="TRANSMEMBRANE PROTEIN"/>
    <property type="match status" value="1"/>
</dbReference>
<feature type="transmembrane region" description="Helical" evidence="6">
    <location>
        <begin position="321"/>
        <end position="347"/>
    </location>
</feature>
<comment type="caution">
    <text evidence="7">The sequence shown here is derived from an EMBL/GenBank/DDBJ whole genome shotgun (WGS) entry which is preliminary data.</text>
</comment>
<feature type="transmembrane region" description="Helical" evidence="6">
    <location>
        <begin position="224"/>
        <end position="246"/>
    </location>
</feature>
<comment type="similarity">
    <text evidence="2">Belongs to the autoinducer-2 exporter (AI-2E) (TC 2.A.86) family.</text>
</comment>
<dbReference type="InterPro" id="IPR002549">
    <property type="entry name" value="AI-2E-like"/>
</dbReference>
<dbReference type="GO" id="GO:0016020">
    <property type="term" value="C:membrane"/>
    <property type="evidence" value="ECO:0007669"/>
    <property type="project" value="UniProtKB-SubCell"/>
</dbReference>
<gene>
    <name evidence="7" type="ORF">QQ91_0003295</name>
</gene>
<proteinExistence type="inferred from homology"/>
<feature type="transmembrane region" description="Helical" evidence="6">
    <location>
        <begin position="78"/>
        <end position="103"/>
    </location>
</feature>
<dbReference type="PANTHER" id="PTHR21716:SF66">
    <property type="entry name" value="TRANSPORT PROTEIN SLL0063-RELATED"/>
    <property type="match status" value="1"/>
</dbReference>
<dbReference type="Pfam" id="PF01594">
    <property type="entry name" value="AI-2E_transport"/>
    <property type="match status" value="1"/>
</dbReference>
<evidence type="ECO:0000256" key="5">
    <source>
        <dbReference type="ARBA" id="ARBA00023136"/>
    </source>
</evidence>
<organism evidence="7 8">
    <name type="scientific">Lyngbya confervoides BDU141951</name>
    <dbReference type="NCBI Taxonomy" id="1574623"/>
    <lineage>
        <taxon>Bacteria</taxon>
        <taxon>Bacillati</taxon>
        <taxon>Cyanobacteriota</taxon>
        <taxon>Cyanophyceae</taxon>
        <taxon>Oscillatoriophycideae</taxon>
        <taxon>Oscillatoriales</taxon>
        <taxon>Microcoleaceae</taxon>
        <taxon>Lyngbya</taxon>
    </lineage>
</organism>
<keyword evidence="8" id="KW-1185">Reference proteome</keyword>
<evidence type="ECO:0000313" key="8">
    <source>
        <dbReference type="Proteomes" id="UP000031561"/>
    </source>
</evidence>
<feature type="transmembrane region" description="Helical" evidence="6">
    <location>
        <begin position="252"/>
        <end position="277"/>
    </location>
</feature>
<dbReference type="EMBL" id="JTHE03000022">
    <property type="protein sequence ID" value="MCM1981856.1"/>
    <property type="molecule type" value="Genomic_DNA"/>
</dbReference>
<comment type="subcellular location">
    <subcellularLocation>
        <location evidence="1">Membrane</location>
        <topology evidence="1">Multi-pass membrane protein</topology>
    </subcellularLocation>
</comment>
<keyword evidence="5 6" id="KW-0472">Membrane</keyword>
<evidence type="ECO:0000256" key="3">
    <source>
        <dbReference type="ARBA" id="ARBA00022692"/>
    </source>
</evidence>
<feature type="transmembrane region" description="Helical" evidence="6">
    <location>
        <begin position="21"/>
        <end position="38"/>
    </location>
</feature>
<reference evidence="7 8" key="1">
    <citation type="journal article" date="2015" name="Genome Announc.">
        <title>Draft Genome Sequence of Filamentous Marine Cyanobacterium Lyngbya confervoides Strain BDU141951.</title>
        <authorList>
            <person name="Chandrababunaidu M.M."/>
            <person name="Sen D."/>
            <person name="Tripathy S."/>
        </authorList>
    </citation>
    <scope>NUCLEOTIDE SEQUENCE [LARGE SCALE GENOMIC DNA]</scope>
    <source>
        <strain evidence="7 8">BDU141951</strain>
    </source>
</reference>
<evidence type="ECO:0000256" key="1">
    <source>
        <dbReference type="ARBA" id="ARBA00004141"/>
    </source>
</evidence>
<feature type="transmembrane region" description="Helical" evidence="6">
    <location>
        <begin position="44"/>
        <end position="66"/>
    </location>
</feature>
<keyword evidence="3 6" id="KW-0812">Transmembrane</keyword>
<evidence type="ECO:0000256" key="6">
    <source>
        <dbReference type="SAM" id="Phobius"/>
    </source>
</evidence>
<feature type="transmembrane region" description="Helical" evidence="6">
    <location>
        <begin position="169"/>
        <end position="191"/>
    </location>
</feature>
<evidence type="ECO:0000256" key="4">
    <source>
        <dbReference type="ARBA" id="ARBA00022989"/>
    </source>
</evidence>
<protein>
    <submittedName>
        <fullName evidence="7">AI-2E family transporter</fullName>
    </submittedName>
</protein>
<dbReference type="Proteomes" id="UP000031561">
    <property type="component" value="Unassembled WGS sequence"/>
</dbReference>
<dbReference type="RefSeq" id="WP_166279939.1">
    <property type="nucleotide sequence ID" value="NZ_JTHE03000022.1"/>
</dbReference>
<name>A0ABD4SZK6_9CYAN</name>
<keyword evidence="4 6" id="KW-1133">Transmembrane helix</keyword>
<accession>A0ABD4SZK6</accession>
<dbReference type="AlphaFoldDB" id="A0ABD4SZK6"/>